<feature type="transmembrane region" description="Helical" evidence="1">
    <location>
        <begin position="34"/>
        <end position="55"/>
    </location>
</feature>
<accession>A0ABD1Y218</accession>
<dbReference type="Proteomes" id="UP001605036">
    <property type="component" value="Unassembled WGS sequence"/>
</dbReference>
<reference evidence="2 3" key="1">
    <citation type="submission" date="2024-09" db="EMBL/GenBank/DDBJ databases">
        <title>Chromosome-scale assembly of Riccia fluitans.</title>
        <authorList>
            <person name="Paukszto L."/>
            <person name="Sawicki J."/>
            <person name="Karawczyk K."/>
            <person name="Piernik-Szablinska J."/>
            <person name="Szczecinska M."/>
            <person name="Mazdziarz M."/>
        </authorList>
    </citation>
    <scope>NUCLEOTIDE SEQUENCE [LARGE SCALE GENOMIC DNA]</scope>
    <source>
        <strain evidence="2">Rf_01</strain>
        <tissue evidence="2">Aerial parts of the thallus</tissue>
    </source>
</reference>
<evidence type="ECO:0000256" key="1">
    <source>
        <dbReference type="SAM" id="Phobius"/>
    </source>
</evidence>
<keyword evidence="1" id="KW-0812">Transmembrane</keyword>
<proteinExistence type="predicted"/>
<evidence type="ECO:0000313" key="3">
    <source>
        <dbReference type="Proteomes" id="UP001605036"/>
    </source>
</evidence>
<sequence>MVQVTSLDRPLLILADRSHRLFIWTKNISFRGTIASRFGLSSLNLDVFVIFWFWFQHHLVLQRHLK</sequence>
<keyword evidence="1" id="KW-1133">Transmembrane helix</keyword>
<evidence type="ECO:0000313" key="2">
    <source>
        <dbReference type="EMBL" id="KAL2614206.1"/>
    </source>
</evidence>
<keyword evidence="3" id="KW-1185">Reference proteome</keyword>
<comment type="caution">
    <text evidence="2">The sequence shown here is derived from an EMBL/GenBank/DDBJ whole genome shotgun (WGS) entry which is preliminary data.</text>
</comment>
<dbReference type="AlphaFoldDB" id="A0ABD1Y218"/>
<name>A0ABD1Y218_9MARC</name>
<organism evidence="2 3">
    <name type="scientific">Riccia fluitans</name>
    <dbReference type="NCBI Taxonomy" id="41844"/>
    <lineage>
        <taxon>Eukaryota</taxon>
        <taxon>Viridiplantae</taxon>
        <taxon>Streptophyta</taxon>
        <taxon>Embryophyta</taxon>
        <taxon>Marchantiophyta</taxon>
        <taxon>Marchantiopsida</taxon>
        <taxon>Marchantiidae</taxon>
        <taxon>Marchantiales</taxon>
        <taxon>Ricciaceae</taxon>
        <taxon>Riccia</taxon>
    </lineage>
</organism>
<protein>
    <submittedName>
        <fullName evidence="2">Uncharacterized protein</fullName>
    </submittedName>
</protein>
<keyword evidence="1" id="KW-0472">Membrane</keyword>
<dbReference type="EMBL" id="JBHFFA010000007">
    <property type="protein sequence ID" value="KAL2614206.1"/>
    <property type="molecule type" value="Genomic_DNA"/>
</dbReference>
<gene>
    <name evidence="2" type="ORF">R1flu_025898</name>
</gene>